<dbReference type="EMBL" id="FUZF01000024">
    <property type="protein sequence ID" value="SKC06549.1"/>
    <property type="molecule type" value="Genomic_DNA"/>
</dbReference>
<accession>A0A1T5GDS5</accession>
<protein>
    <submittedName>
        <fullName evidence="1">Uncharacterized protein</fullName>
    </submittedName>
</protein>
<name>A0A1T5GDS5_9SPHI</name>
<evidence type="ECO:0000313" key="2">
    <source>
        <dbReference type="Proteomes" id="UP000190150"/>
    </source>
</evidence>
<dbReference type="Proteomes" id="UP000190150">
    <property type="component" value="Unassembled WGS sequence"/>
</dbReference>
<proteinExistence type="predicted"/>
<dbReference type="RefSeq" id="WP_079645615.1">
    <property type="nucleotide sequence ID" value="NZ_FUZF01000024.1"/>
</dbReference>
<organism evidence="1 2">
    <name type="scientific">Sphingobacterium nematocida</name>
    <dbReference type="NCBI Taxonomy" id="1513896"/>
    <lineage>
        <taxon>Bacteria</taxon>
        <taxon>Pseudomonadati</taxon>
        <taxon>Bacteroidota</taxon>
        <taxon>Sphingobacteriia</taxon>
        <taxon>Sphingobacteriales</taxon>
        <taxon>Sphingobacteriaceae</taxon>
        <taxon>Sphingobacterium</taxon>
    </lineage>
</organism>
<gene>
    <name evidence="1" type="ORF">SAMN05660841_03971</name>
</gene>
<dbReference type="AlphaFoldDB" id="A0A1T5GDS5"/>
<dbReference type="OrthoDB" id="713410at2"/>
<keyword evidence="2" id="KW-1185">Reference proteome</keyword>
<sequence length="74" mass="8084">MAWFNYTGSDPSNPNHYTLATTPPSCGTTEQRICAINATNNGSDKPILDASLLSEMVRALEFQANEPNVQLKAR</sequence>
<reference evidence="2" key="1">
    <citation type="submission" date="2017-02" db="EMBL/GenBank/DDBJ databases">
        <authorList>
            <person name="Varghese N."/>
            <person name="Submissions S."/>
        </authorList>
    </citation>
    <scope>NUCLEOTIDE SEQUENCE [LARGE SCALE GENOMIC DNA]</scope>
    <source>
        <strain evidence="2">DSM 24091</strain>
    </source>
</reference>
<evidence type="ECO:0000313" key="1">
    <source>
        <dbReference type="EMBL" id="SKC06549.1"/>
    </source>
</evidence>